<dbReference type="Gene3D" id="3.40.50.720">
    <property type="entry name" value="NAD(P)-binding Rossmann-like Domain"/>
    <property type="match status" value="1"/>
</dbReference>
<dbReference type="InterPro" id="IPR036291">
    <property type="entry name" value="NAD(P)-bd_dom_sf"/>
</dbReference>
<dbReference type="AlphaFoldDB" id="A0A1H3ICJ1"/>
<dbReference type="InterPro" id="IPR006115">
    <property type="entry name" value="6PGDH_NADP-bd"/>
</dbReference>
<evidence type="ECO:0000313" key="5">
    <source>
        <dbReference type="EMBL" id="SDY24989.1"/>
    </source>
</evidence>
<dbReference type="InterPro" id="IPR013328">
    <property type="entry name" value="6PGD_dom2"/>
</dbReference>
<dbReference type="Pfam" id="PF14833">
    <property type="entry name" value="NAD_binding_11"/>
    <property type="match status" value="1"/>
</dbReference>
<keyword evidence="2" id="KW-0520">NAD</keyword>
<dbReference type="InterPro" id="IPR002204">
    <property type="entry name" value="3-OH-isobutyrate_DH-rel_CS"/>
</dbReference>
<dbReference type="GO" id="GO:0051287">
    <property type="term" value="F:NAD binding"/>
    <property type="evidence" value="ECO:0007669"/>
    <property type="project" value="InterPro"/>
</dbReference>
<reference evidence="6" key="1">
    <citation type="submission" date="2016-10" db="EMBL/GenBank/DDBJ databases">
        <authorList>
            <person name="Varghese N."/>
            <person name="Submissions S."/>
        </authorList>
    </citation>
    <scope>NUCLEOTIDE SEQUENCE [LARGE SCALE GENOMIC DNA]</scope>
    <source>
        <strain evidence="6">CGMCC 1.10118</strain>
    </source>
</reference>
<name>A0A1H3ICJ1_9EURY</name>
<dbReference type="SUPFAM" id="SSF48179">
    <property type="entry name" value="6-phosphogluconate dehydrogenase C-terminal domain-like"/>
    <property type="match status" value="1"/>
</dbReference>
<dbReference type="InterPro" id="IPR015815">
    <property type="entry name" value="HIBADH-related"/>
</dbReference>
<sequence length="299" mass="31859">MVETTSGVVGLGKMGGNMAKHLLDEGFEVYGHDLQPEAREAFADYGGIVADSGRDVARQSDVTITSLPNSDIVKDVYTGEGGLAHESVETTFLEMSTIAPPTTEVVADAIEETPAEILDAPITGGPENSRDGTLTGLVGGKEAVFESEHAQDVLQALCAELHYAGASGAGHAMKLLNNTMSMGNLLLAMETVALGARYGIDSERLWDILGNASATSVAFESRMPRVLERDFEAGFSVDFARKDVGLAVDMADSEDFPMVMGSLVHRLYTRASDEGFGEEDVGAVVKMFEQELEDRVGEE</sequence>
<dbReference type="PANTHER" id="PTHR22981">
    <property type="entry name" value="3-HYDROXYISOBUTYRATE DEHYDROGENASE-RELATED"/>
    <property type="match status" value="1"/>
</dbReference>
<evidence type="ECO:0000256" key="1">
    <source>
        <dbReference type="ARBA" id="ARBA00023002"/>
    </source>
</evidence>
<dbReference type="Gene3D" id="1.10.1040.10">
    <property type="entry name" value="N-(1-d-carboxylethyl)-l-norvaline Dehydrogenase, domain 2"/>
    <property type="match status" value="1"/>
</dbReference>
<evidence type="ECO:0000259" key="4">
    <source>
        <dbReference type="Pfam" id="PF14833"/>
    </source>
</evidence>
<protein>
    <submittedName>
        <fullName evidence="5">3-hydroxyisobutyrate dehydrogenase</fullName>
    </submittedName>
</protein>
<dbReference type="PANTHER" id="PTHR22981:SF7">
    <property type="entry name" value="3-HYDROXYISOBUTYRATE DEHYDROGENASE, MITOCHONDRIAL"/>
    <property type="match status" value="1"/>
</dbReference>
<feature type="domain" description="3-hydroxyisobutyrate dehydrogenase-like NAD-binding" evidence="4">
    <location>
        <begin position="168"/>
        <end position="287"/>
    </location>
</feature>
<dbReference type="InterPro" id="IPR029154">
    <property type="entry name" value="HIBADH-like_NADP-bd"/>
</dbReference>
<dbReference type="PIRSF" id="PIRSF000103">
    <property type="entry name" value="HIBADH"/>
    <property type="match status" value="1"/>
</dbReference>
<gene>
    <name evidence="5" type="ORF">SAMN04487946_109105</name>
</gene>
<dbReference type="GO" id="GO:0050661">
    <property type="term" value="F:NADP binding"/>
    <property type="evidence" value="ECO:0007669"/>
    <property type="project" value="InterPro"/>
</dbReference>
<dbReference type="RefSeq" id="WP_089768068.1">
    <property type="nucleotide sequence ID" value="NZ_FNPB01000009.1"/>
</dbReference>
<keyword evidence="6" id="KW-1185">Reference proteome</keyword>
<dbReference type="Pfam" id="PF03446">
    <property type="entry name" value="NAD_binding_2"/>
    <property type="match status" value="1"/>
</dbReference>
<dbReference type="InterPro" id="IPR008927">
    <property type="entry name" value="6-PGluconate_DH-like_C_sf"/>
</dbReference>
<dbReference type="PROSITE" id="PS00895">
    <property type="entry name" value="3_HYDROXYISOBUT_DH"/>
    <property type="match status" value="1"/>
</dbReference>
<dbReference type="SUPFAM" id="SSF51735">
    <property type="entry name" value="NAD(P)-binding Rossmann-fold domains"/>
    <property type="match status" value="1"/>
</dbReference>
<evidence type="ECO:0000256" key="2">
    <source>
        <dbReference type="ARBA" id="ARBA00023027"/>
    </source>
</evidence>
<accession>A0A1H3ICJ1</accession>
<dbReference type="STRING" id="660517.SAMN04487946_109105"/>
<proteinExistence type="predicted"/>
<evidence type="ECO:0000313" key="6">
    <source>
        <dbReference type="Proteomes" id="UP000199170"/>
    </source>
</evidence>
<dbReference type="GO" id="GO:0016616">
    <property type="term" value="F:oxidoreductase activity, acting on the CH-OH group of donors, NAD or NADP as acceptor"/>
    <property type="evidence" value="ECO:0007669"/>
    <property type="project" value="TreeGrafter"/>
</dbReference>
<dbReference type="OrthoDB" id="23890at2157"/>
<keyword evidence="1" id="KW-0560">Oxidoreductase</keyword>
<dbReference type="Proteomes" id="UP000199170">
    <property type="component" value="Unassembled WGS sequence"/>
</dbReference>
<feature type="domain" description="6-phosphogluconate dehydrogenase NADP-binding" evidence="3">
    <location>
        <begin position="7"/>
        <end position="164"/>
    </location>
</feature>
<evidence type="ECO:0000259" key="3">
    <source>
        <dbReference type="Pfam" id="PF03446"/>
    </source>
</evidence>
<organism evidence="5 6">
    <name type="scientific">Halobellus clavatus</name>
    <dbReference type="NCBI Taxonomy" id="660517"/>
    <lineage>
        <taxon>Archaea</taxon>
        <taxon>Methanobacteriati</taxon>
        <taxon>Methanobacteriota</taxon>
        <taxon>Stenosarchaea group</taxon>
        <taxon>Halobacteria</taxon>
        <taxon>Halobacteriales</taxon>
        <taxon>Haloferacaceae</taxon>
        <taxon>Halobellus</taxon>
    </lineage>
</organism>
<dbReference type="EMBL" id="FNPB01000009">
    <property type="protein sequence ID" value="SDY24989.1"/>
    <property type="molecule type" value="Genomic_DNA"/>
</dbReference>